<dbReference type="CDD" id="cd00092">
    <property type="entry name" value="HTH_CRP"/>
    <property type="match status" value="1"/>
</dbReference>
<evidence type="ECO:0000256" key="2">
    <source>
        <dbReference type="ARBA" id="ARBA00023125"/>
    </source>
</evidence>
<dbReference type="CDD" id="cd00038">
    <property type="entry name" value="CAP_ED"/>
    <property type="match status" value="1"/>
</dbReference>
<name>A0A840AXX2_9SPHN</name>
<evidence type="ECO:0000313" key="7">
    <source>
        <dbReference type="Proteomes" id="UP000581447"/>
    </source>
</evidence>
<evidence type="ECO:0000256" key="3">
    <source>
        <dbReference type="ARBA" id="ARBA00023163"/>
    </source>
</evidence>
<dbReference type="Pfam" id="PF13545">
    <property type="entry name" value="HTH_Crp_2"/>
    <property type="match status" value="1"/>
</dbReference>
<dbReference type="PANTHER" id="PTHR24567:SF75">
    <property type="entry name" value="FUMARATE AND NITRATE REDUCTION REGULATORY PROTEIN"/>
    <property type="match status" value="1"/>
</dbReference>
<dbReference type="GO" id="GO:0005829">
    <property type="term" value="C:cytosol"/>
    <property type="evidence" value="ECO:0007669"/>
    <property type="project" value="TreeGrafter"/>
</dbReference>
<evidence type="ECO:0000256" key="1">
    <source>
        <dbReference type="ARBA" id="ARBA00023015"/>
    </source>
</evidence>
<keyword evidence="3" id="KW-0804">Transcription</keyword>
<dbReference type="InterPro" id="IPR050397">
    <property type="entry name" value="Env_Response_Regulators"/>
</dbReference>
<dbReference type="InterPro" id="IPR036388">
    <property type="entry name" value="WH-like_DNA-bd_sf"/>
</dbReference>
<evidence type="ECO:0000313" key="6">
    <source>
        <dbReference type="EMBL" id="MBB3943259.1"/>
    </source>
</evidence>
<dbReference type="Pfam" id="PF00027">
    <property type="entry name" value="cNMP_binding"/>
    <property type="match status" value="1"/>
</dbReference>
<comment type="caution">
    <text evidence="6">The sequence shown here is derived from an EMBL/GenBank/DDBJ whole genome shotgun (WGS) entry which is preliminary data.</text>
</comment>
<dbReference type="Gene3D" id="2.60.120.10">
    <property type="entry name" value="Jelly Rolls"/>
    <property type="match status" value="1"/>
</dbReference>
<organism evidence="6 7">
    <name type="scientific">Sphingorhabdus rigui</name>
    <dbReference type="NCBI Taxonomy" id="1282858"/>
    <lineage>
        <taxon>Bacteria</taxon>
        <taxon>Pseudomonadati</taxon>
        <taxon>Pseudomonadota</taxon>
        <taxon>Alphaproteobacteria</taxon>
        <taxon>Sphingomonadales</taxon>
        <taxon>Sphingomonadaceae</taxon>
        <taxon>Sphingorhabdus</taxon>
    </lineage>
</organism>
<dbReference type="PROSITE" id="PS51063">
    <property type="entry name" value="HTH_CRP_2"/>
    <property type="match status" value="1"/>
</dbReference>
<accession>A0A840AXX2</accession>
<dbReference type="InterPro" id="IPR012318">
    <property type="entry name" value="HTH_CRP"/>
</dbReference>
<protein>
    <submittedName>
        <fullName evidence="6">CRP-like cAMP-binding protein</fullName>
    </submittedName>
</protein>
<keyword evidence="7" id="KW-1185">Reference proteome</keyword>
<dbReference type="PANTHER" id="PTHR24567">
    <property type="entry name" value="CRP FAMILY TRANSCRIPTIONAL REGULATORY PROTEIN"/>
    <property type="match status" value="1"/>
</dbReference>
<dbReference type="SUPFAM" id="SSF46785">
    <property type="entry name" value="Winged helix' DNA-binding domain"/>
    <property type="match status" value="1"/>
</dbReference>
<dbReference type="PROSITE" id="PS50042">
    <property type="entry name" value="CNMP_BINDING_3"/>
    <property type="match status" value="1"/>
</dbReference>
<keyword evidence="2" id="KW-0238">DNA-binding</keyword>
<evidence type="ECO:0000259" key="5">
    <source>
        <dbReference type="PROSITE" id="PS51063"/>
    </source>
</evidence>
<evidence type="ECO:0000259" key="4">
    <source>
        <dbReference type="PROSITE" id="PS50042"/>
    </source>
</evidence>
<dbReference type="SMART" id="SM00419">
    <property type="entry name" value="HTH_CRP"/>
    <property type="match status" value="1"/>
</dbReference>
<dbReference type="Proteomes" id="UP000581447">
    <property type="component" value="Unassembled WGS sequence"/>
</dbReference>
<gene>
    <name evidence="6" type="ORF">GGR91_001481</name>
</gene>
<proteinExistence type="predicted"/>
<dbReference type="InterPro" id="IPR014710">
    <property type="entry name" value="RmlC-like_jellyroll"/>
</dbReference>
<dbReference type="InterPro" id="IPR000595">
    <property type="entry name" value="cNMP-bd_dom"/>
</dbReference>
<dbReference type="Gene3D" id="1.10.10.10">
    <property type="entry name" value="Winged helix-like DNA-binding domain superfamily/Winged helix DNA-binding domain"/>
    <property type="match status" value="1"/>
</dbReference>
<reference evidence="6 7" key="1">
    <citation type="submission" date="2020-08" db="EMBL/GenBank/DDBJ databases">
        <title>Genomic Encyclopedia of Type Strains, Phase IV (KMG-IV): sequencing the most valuable type-strain genomes for metagenomic binning, comparative biology and taxonomic classification.</title>
        <authorList>
            <person name="Goeker M."/>
        </authorList>
    </citation>
    <scope>NUCLEOTIDE SEQUENCE [LARGE SCALE GENOMIC DNA]</scope>
    <source>
        <strain evidence="6 7">DSM 29050</strain>
    </source>
</reference>
<dbReference type="GO" id="GO:0003700">
    <property type="term" value="F:DNA-binding transcription factor activity"/>
    <property type="evidence" value="ECO:0007669"/>
    <property type="project" value="TreeGrafter"/>
</dbReference>
<dbReference type="SMART" id="SM00100">
    <property type="entry name" value="cNMP"/>
    <property type="match status" value="1"/>
</dbReference>
<keyword evidence="1" id="KW-0805">Transcription regulation</keyword>
<dbReference type="GO" id="GO:0003677">
    <property type="term" value="F:DNA binding"/>
    <property type="evidence" value="ECO:0007669"/>
    <property type="project" value="UniProtKB-KW"/>
</dbReference>
<dbReference type="PRINTS" id="PR00034">
    <property type="entry name" value="HTHCRP"/>
</dbReference>
<dbReference type="InterPro" id="IPR018490">
    <property type="entry name" value="cNMP-bd_dom_sf"/>
</dbReference>
<dbReference type="AlphaFoldDB" id="A0A840AXX2"/>
<dbReference type="EMBL" id="JACIEA010000001">
    <property type="protein sequence ID" value="MBB3943259.1"/>
    <property type="molecule type" value="Genomic_DNA"/>
</dbReference>
<sequence>MLRLRGHTDIGSTSKNANDPGTILKFRKGEIVYAQGDPATDWFEVMLGTVRTCLLYSDGHRQLTGFFYPGDVFGIDRGRYASSAEAVTAVTLRRCGRGFGEDLRPSGAPPMHSALRSALDSAHACIFLLGRRTAAERLAAFLLVTAKRFPIDKPFELPMSRSDIADHLGLTIHTVSRTLSEFVRRDLISLDSPHSVMIKDYASLQLLADGDDDADLPLKSTLPHANVNSASLTAGYGS</sequence>
<dbReference type="RefSeq" id="WP_183941456.1">
    <property type="nucleotide sequence ID" value="NZ_BAABBG010000002.1"/>
</dbReference>
<dbReference type="InterPro" id="IPR036390">
    <property type="entry name" value="WH_DNA-bd_sf"/>
</dbReference>
<dbReference type="SUPFAM" id="SSF51206">
    <property type="entry name" value="cAMP-binding domain-like"/>
    <property type="match status" value="1"/>
</dbReference>
<feature type="domain" description="Cyclic nucleotide-binding" evidence="4">
    <location>
        <begin position="26"/>
        <end position="74"/>
    </location>
</feature>
<feature type="domain" description="HTH crp-type" evidence="5">
    <location>
        <begin position="132"/>
        <end position="202"/>
    </location>
</feature>